<dbReference type="SUPFAM" id="SSF53335">
    <property type="entry name" value="S-adenosyl-L-methionine-dependent methyltransferases"/>
    <property type="match status" value="1"/>
</dbReference>
<reference evidence="1" key="1">
    <citation type="journal article" date="2015" name="Nature">
        <title>Complex archaea that bridge the gap between prokaryotes and eukaryotes.</title>
        <authorList>
            <person name="Spang A."/>
            <person name="Saw J.H."/>
            <person name="Jorgensen S.L."/>
            <person name="Zaremba-Niedzwiedzka K."/>
            <person name="Martijn J."/>
            <person name="Lind A.E."/>
            <person name="van Eijk R."/>
            <person name="Schleper C."/>
            <person name="Guy L."/>
            <person name="Ettema T.J."/>
        </authorList>
    </citation>
    <scope>NUCLEOTIDE SEQUENCE</scope>
</reference>
<dbReference type="GO" id="GO:0008757">
    <property type="term" value="F:S-adenosylmethionine-dependent methyltransferase activity"/>
    <property type="evidence" value="ECO:0007669"/>
    <property type="project" value="InterPro"/>
</dbReference>
<dbReference type="Gene3D" id="3.40.50.150">
    <property type="entry name" value="Vaccinia Virus protein VP39"/>
    <property type="match status" value="1"/>
</dbReference>
<evidence type="ECO:0000313" key="1">
    <source>
        <dbReference type="EMBL" id="KKN27765.1"/>
    </source>
</evidence>
<dbReference type="Pfam" id="PF13489">
    <property type="entry name" value="Methyltransf_23"/>
    <property type="match status" value="1"/>
</dbReference>
<gene>
    <name evidence="1" type="ORF">LCGC14_0861150</name>
</gene>
<proteinExistence type="predicted"/>
<dbReference type="EMBL" id="LAZR01002614">
    <property type="protein sequence ID" value="KKN27765.1"/>
    <property type="molecule type" value="Genomic_DNA"/>
</dbReference>
<dbReference type="InterPro" id="IPR029063">
    <property type="entry name" value="SAM-dependent_MTases_sf"/>
</dbReference>
<dbReference type="AlphaFoldDB" id="A0A0F9P7D2"/>
<accession>A0A0F9P7D2</accession>
<name>A0A0F9P7D2_9ZZZZ</name>
<sequence>MKILDIGCGKNKYVPKSEDDEVIGIDIVKLPSVDIVHNLEKFPWSIKSNEFDLIICTHILEHLGDIIKVMEELWRVSKPEAIIKIVVPYHSSVGANTDPTHKINFAYRSFYYFCKEEYDFDFYVKDKFKLIKNKLIFHRTLKIFEGFFNRFPFFYERFFRYILPVEELHTELKKETGTLNNSKR</sequence>
<protein>
    <recommendedName>
        <fullName evidence="2">Methyltransferase type 11 domain-containing protein</fullName>
    </recommendedName>
</protein>
<evidence type="ECO:0008006" key="2">
    <source>
        <dbReference type="Google" id="ProtNLM"/>
    </source>
</evidence>
<dbReference type="CDD" id="cd02440">
    <property type="entry name" value="AdoMet_MTases"/>
    <property type="match status" value="1"/>
</dbReference>
<organism evidence="1">
    <name type="scientific">marine sediment metagenome</name>
    <dbReference type="NCBI Taxonomy" id="412755"/>
    <lineage>
        <taxon>unclassified sequences</taxon>
        <taxon>metagenomes</taxon>
        <taxon>ecological metagenomes</taxon>
    </lineage>
</organism>
<comment type="caution">
    <text evidence="1">The sequence shown here is derived from an EMBL/GenBank/DDBJ whole genome shotgun (WGS) entry which is preliminary data.</text>
</comment>